<comment type="similarity">
    <text evidence="1">Belongs to the disease resistance NB-LRR family.</text>
</comment>
<evidence type="ECO:0000256" key="1">
    <source>
        <dbReference type="ARBA" id="ARBA00008894"/>
    </source>
</evidence>
<feature type="domain" description="Disease resistance protein At4g27190-like leucine-rich repeats" evidence="6">
    <location>
        <begin position="756"/>
        <end position="851"/>
    </location>
</feature>
<dbReference type="InterPro" id="IPR032675">
    <property type="entry name" value="LRR_dom_sf"/>
</dbReference>
<keyword evidence="3" id="KW-0611">Plant defense</keyword>
<dbReference type="Gene3D" id="3.80.10.10">
    <property type="entry name" value="Ribonuclease Inhibitor"/>
    <property type="match status" value="2"/>
</dbReference>
<dbReference type="SUPFAM" id="SSF52540">
    <property type="entry name" value="P-loop containing nucleoside triphosphate hydrolases"/>
    <property type="match status" value="1"/>
</dbReference>
<comment type="caution">
    <text evidence="7">The sequence shown here is derived from an EMBL/GenBank/DDBJ whole genome shotgun (WGS) entry which is preliminary data.</text>
</comment>
<feature type="domain" description="NB-ARC" evidence="5">
    <location>
        <begin position="198"/>
        <end position="263"/>
    </location>
</feature>
<reference evidence="7 8" key="1">
    <citation type="journal article" date="2021" name="Commun. Biol.">
        <title>The genome of Shorea leprosula (Dipterocarpaceae) highlights the ecological relevance of drought in aseasonal tropical rainforests.</title>
        <authorList>
            <person name="Ng K.K.S."/>
            <person name="Kobayashi M.J."/>
            <person name="Fawcett J.A."/>
            <person name="Hatakeyama M."/>
            <person name="Paape T."/>
            <person name="Ng C.H."/>
            <person name="Ang C.C."/>
            <person name="Tnah L.H."/>
            <person name="Lee C.T."/>
            <person name="Nishiyama T."/>
            <person name="Sese J."/>
            <person name="O'Brien M.J."/>
            <person name="Copetti D."/>
            <person name="Mohd Noor M.I."/>
            <person name="Ong R.C."/>
            <person name="Putra M."/>
            <person name="Sireger I.Z."/>
            <person name="Indrioko S."/>
            <person name="Kosugi Y."/>
            <person name="Izuno A."/>
            <person name="Isagi Y."/>
            <person name="Lee S.L."/>
            <person name="Shimizu K.K."/>
        </authorList>
    </citation>
    <scope>NUCLEOTIDE SEQUENCE [LARGE SCALE GENOMIC DNA]</scope>
    <source>
        <strain evidence="7">214</strain>
    </source>
</reference>
<evidence type="ECO:0008006" key="9">
    <source>
        <dbReference type="Google" id="ProtNLM"/>
    </source>
</evidence>
<accession>A0AAV5KSD7</accession>
<dbReference type="GO" id="GO:0006952">
    <property type="term" value="P:defense response"/>
    <property type="evidence" value="ECO:0007669"/>
    <property type="project" value="UniProtKB-KW"/>
</dbReference>
<evidence type="ECO:0000256" key="4">
    <source>
        <dbReference type="ARBA" id="ARBA00022840"/>
    </source>
</evidence>
<evidence type="ECO:0000256" key="3">
    <source>
        <dbReference type="ARBA" id="ARBA00022821"/>
    </source>
</evidence>
<dbReference type="InterPro" id="IPR057135">
    <property type="entry name" value="At4g27190-like_LRR"/>
</dbReference>
<dbReference type="PRINTS" id="PR00364">
    <property type="entry name" value="DISEASERSIST"/>
</dbReference>
<keyword evidence="8" id="KW-1185">Reference proteome</keyword>
<dbReference type="Proteomes" id="UP001054252">
    <property type="component" value="Unassembled WGS sequence"/>
</dbReference>
<dbReference type="PANTHER" id="PTHR33463">
    <property type="entry name" value="NB-ARC DOMAIN-CONTAINING PROTEIN-RELATED"/>
    <property type="match status" value="1"/>
</dbReference>
<dbReference type="AlphaFoldDB" id="A0AAV5KSD7"/>
<dbReference type="SUPFAM" id="SSF52058">
    <property type="entry name" value="L domain-like"/>
    <property type="match status" value="1"/>
</dbReference>
<keyword evidence="2" id="KW-0547">Nucleotide-binding</keyword>
<name>A0AAV5KSD7_9ROSI</name>
<dbReference type="EMBL" id="BPVZ01000076">
    <property type="protein sequence ID" value="GKV27561.1"/>
    <property type="molecule type" value="Genomic_DNA"/>
</dbReference>
<dbReference type="GO" id="GO:0043531">
    <property type="term" value="F:ADP binding"/>
    <property type="evidence" value="ECO:0007669"/>
    <property type="project" value="InterPro"/>
</dbReference>
<gene>
    <name evidence="7" type="ORF">SLEP1_g36723</name>
</gene>
<evidence type="ECO:0000313" key="8">
    <source>
        <dbReference type="Proteomes" id="UP001054252"/>
    </source>
</evidence>
<evidence type="ECO:0000259" key="6">
    <source>
        <dbReference type="Pfam" id="PF23247"/>
    </source>
</evidence>
<dbReference type="Pfam" id="PF00931">
    <property type="entry name" value="NB-ARC"/>
    <property type="match status" value="1"/>
</dbReference>
<dbReference type="InterPro" id="IPR042197">
    <property type="entry name" value="Apaf_helical"/>
</dbReference>
<dbReference type="InterPro" id="IPR002182">
    <property type="entry name" value="NB-ARC"/>
</dbReference>
<dbReference type="PANTHER" id="PTHR33463:SF198">
    <property type="entry name" value="RPP4C3"/>
    <property type="match status" value="1"/>
</dbReference>
<dbReference type="InterPro" id="IPR027417">
    <property type="entry name" value="P-loop_NTPase"/>
</dbReference>
<sequence length="894" mass="101206">MFVHKDQYYVIKMLRKQMAELKEEKESVKRYTEDSYGSRTGELEPLEKWSKSATTLIEMADKLVNEDKEHWKNKRPIGLCLNPKSPYQLRKKAEQICMKIAAHVQNARRFDVPLPYRQERVVADHFVYFKSRSTILDGIMGALQSPCINKIGVYGEPGILDFPRIQDEIARGLGLDPVSNELTSLEASNSNQARLIEKLVILEDVWESGLSLELLGIKEKYNLSYKILLTSRDENVVSLLSEVQFEIGKLALEEAWDLFEKIADDPYKSLSLPFYAIEIAKKCEQLPIAVATVANALRRNLIEWKTTLGKLQSPPSNLANSSQILTRLHLVIEFLYNGLKSDDLQQTFLLCSLLGQNATIQNLLKYGIGLGLFAGVKSIEEARAQVLSLVTKLRDSSLLLDSGSSSYFDMHDLVQEFAISTASKEQGVLALGEDAPIDWSNTQAMESIKWIYLSNGDTGPLPDEVKCPKLTFFHLSKKEPSLASLPNWFRDKERLRVLSLSKLNFMSIPSPISLPKSLCTFCLDQVELGKANIGTMMAELENLQVLSLAGSDIKELPKQMGQLAKLKLLDLSDCTKLKVIPPGILSSLSELEELYMRNSFDQWAEGIEEHKIQNASLAELKHSKLTAIEVCIICDIQKIPEGLFSENLARFKVFLGDRWNYWDSSWESSKLLILKLDARISFECSVRKLLKKTNELHLQGRIGAENVVSKLDEEGFQELKYLVVQDALEIKNIFCNSVSSKHAFPVLEVLFLRNLENMEKICHGLLGAASFRKLRLITIEYCNKMKNLFSSSIAKQLQQLQEIRVKDCSDMEEIVDDKEQESGNDAEEHKGHNFVELIALRSLRLQHLPKLIAFNSSCGTTRLFNEKVVLLNLEELRLSSIMVENIICNAFVKA</sequence>
<dbReference type="Gene3D" id="1.10.8.430">
    <property type="entry name" value="Helical domain of apoptotic protease-activating factors"/>
    <property type="match status" value="1"/>
</dbReference>
<dbReference type="Pfam" id="PF23247">
    <property type="entry name" value="LRR_RPS2"/>
    <property type="match status" value="1"/>
</dbReference>
<dbReference type="InterPro" id="IPR050905">
    <property type="entry name" value="Plant_NBS-LRR"/>
</dbReference>
<evidence type="ECO:0000313" key="7">
    <source>
        <dbReference type="EMBL" id="GKV27561.1"/>
    </source>
</evidence>
<proteinExistence type="inferred from homology"/>
<keyword evidence="4" id="KW-0067">ATP-binding</keyword>
<organism evidence="7 8">
    <name type="scientific">Rubroshorea leprosula</name>
    <dbReference type="NCBI Taxonomy" id="152421"/>
    <lineage>
        <taxon>Eukaryota</taxon>
        <taxon>Viridiplantae</taxon>
        <taxon>Streptophyta</taxon>
        <taxon>Embryophyta</taxon>
        <taxon>Tracheophyta</taxon>
        <taxon>Spermatophyta</taxon>
        <taxon>Magnoliopsida</taxon>
        <taxon>eudicotyledons</taxon>
        <taxon>Gunneridae</taxon>
        <taxon>Pentapetalae</taxon>
        <taxon>rosids</taxon>
        <taxon>malvids</taxon>
        <taxon>Malvales</taxon>
        <taxon>Dipterocarpaceae</taxon>
        <taxon>Rubroshorea</taxon>
    </lineage>
</organism>
<protein>
    <recommendedName>
        <fullName evidence="9">NB-ARC domain-containing protein</fullName>
    </recommendedName>
</protein>
<evidence type="ECO:0000256" key="2">
    <source>
        <dbReference type="ARBA" id="ARBA00022741"/>
    </source>
</evidence>
<dbReference type="GO" id="GO:0005524">
    <property type="term" value="F:ATP binding"/>
    <property type="evidence" value="ECO:0007669"/>
    <property type="project" value="UniProtKB-KW"/>
</dbReference>
<evidence type="ECO:0000259" key="5">
    <source>
        <dbReference type="Pfam" id="PF00931"/>
    </source>
</evidence>